<evidence type="ECO:0000259" key="7">
    <source>
        <dbReference type="Pfam" id="PF00700"/>
    </source>
</evidence>
<dbReference type="OrthoDB" id="9796789at2"/>
<dbReference type="PANTHER" id="PTHR42792:SF2">
    <property type="entry name" value="FLAGELLIN"/>
    <property type="match status" value="1"/>
</dbReference>
<dbReference type="InterPro" id="IPR001492">
    <property type="entry name" value="Flagellin"/>
</dbReference>
<evidence type="ECO:0000256" key="4">
    <source>
        <dbReference type="ARBA" id="ARBA00023143"/>
    </source>
</evidence>
<dbReference type="GO" id="GO:0005198">
    <property type="term" value="F:structural molecule activity"/>
    <property type="evidence" value="ECO:0007669"/>
    <property type="project" value="UniProtKB-UniRule"/>
</dbReference>
<accession>A0A3N0U8W7</accession>
<dbReference type="InterPro" id="IPR046358">
    <property type="entry name" value="Flagellin_C"/>
</dbReference>
<keyword evidence="8" id="KW-0966">Cell projection</keyword>
<evidence type="ECO:0000313" key="8">
    <source>
        <dbReference type="EMBL" id="ROH78089.1"/>
    </source>
</evidence>
<evidence type="ECO:0000256" key="2">
    <source>
        <dbReference type="ARBA" id="ARBA00005709"/>
    </source>
</evidence>
<comment type="caution">
    <text evidence="8">The sequence shown here is derived from an EMBL/GenBank/DDBJ whole genome shotgun (WGS) entry which is preliminary data.</text>
</comment>
<evidence type="ECO:0000259" key="6">
    <source>
        <dbReference type="Pfam" id="PF00669"/>
    </source>
</evidence>
<dbReference type="STRING" id="1172565.AU508_13955"/>
<organism evidence="8 9">
    <name type="scientific">Lonsdalea populi</name>
    <dbReference type="NCBI Taxonomy" id="1172565"/>
    <lineage>
        <taxon>Bacteria</taxon>
        <taxon>Pseudomonadati</taxon>
        <taxon>Pseudomonadota</taxon>
        <taxon>Gammaproteobacteria</taxon>
        <taxon>Enterobacterales</taxon>
        <taxon>Pectobacteriaceae</taxon>
        <taxon>Lonsdalea</taxon>
    </lineage>
</organism>
<comment type="subcellular location">
    <subcellularLocation>
        <location evidence="5">Secreted</location>
    </subcellularLocation>
    <subcellularLocation>
        <location evidence="5">Bacterial flagellum</location>
    </subcellularLocation>
</comment>
<evidence type="ECO:0000256" key="3">
    <source>
        <dbReference type="ARBA" id="ARBA00022525"/>
    </source>
</evidence>
<dbReference type="Proteomes" id="UP000274511">
    <property type="component" value="Unassembled WGS sequence"/>
</dbReference>
<comment type="function">
    <text evidence="1 5">Flagellin is the subunit protein which polymerizes to form the filaments of bacterial flagella.</text>
</comment>
<dbReference type="NCBIfam" id="NF005294">
    <property type="entry name" value="PRK06819.1"/>
    <property type="match status" value="1"/>
</dbReference>
<dbReference type="InterPro" id="IPR042187">
    <property type="entry name" value="Flagellin_C_sub2"/>
</dbReference>
<keyword evidence="4 5" id="KW-0975">Bacterial flagellum</keyword>
<dbReference type="EMBL" id="RJUJ01000013">
    <property type="protein sequence ID" value="ROH78089.1"/>
    <property type="molecule type" value="Genomic_DNA"/>
</dbReference>
<dbReference type="GO" id="GO:0005576">
    <property type="term" value="C:extracellular region"/>
    <property type="evidence" value="ECO:0007669"/>
    <property type="project" value="UniProtKB-SubCell"/>
</dbReference>
<feature type="domain" description="Flagellin N-terminal" evidence="6">
    <location>
        <begin position="5"/>
        <end position="143"/>
    </location>
</feature>
<keyword evidence="3 5" id="KW-0964">Secreted</keyword>
<dbReference type="GeneID" id="61121738"/>
<feature type="domain" description="Flagellin C-terminal" evidence="7">
    <location>
        <begin position="283"/>
        <end position="367"/>
    </location>
</feature>
<protein>
    <recommendedName>
        <fullName evidence="5">Flagellin</fullName>
    </recommendedName>
</protein>
<keyword evidence="8" id="KW-0969">Cilium</keyword>
<dbReference type="SUPFAM" id="SSF64518">
    <property type="entry name" value="Phase 1 flagellin"/>
    <property type="match status" value="1"/>
</dbReference>
<dbReference type="Pfam" id="PF00700">
    <property type="entry name" value="Flagellin_C"/>
    <property type="match status" value="1"/>
</dbReference>
<reference evidence="8 9" key="1">
    <citation type="submission" date="2018-10" db="EMBL/GenBank/DDBJ databases">
        <title>New species genome.</title>
        <authorList>
            <person name="Li Y."/>
        </authorList>
    </citation>
    <scope>NUCLEOTIDE SEQUENCE [LARGE SCALE GENOMIC DNA]</scope>
    <source>
        <strain evidence="8 9">L6_4B</strain>
    </source>
</reference>
<dbReference type="PANTHER" id="PTHR42792">
    <property type="entry name" value="FLAGELLIN"/>
    <property type="match status" value="1"/>
</dbReference>
<dbReference type="GO" id="GO:0009288">
    <property type="term" value="C:bacterial-type flagellum"/>
    <property type="evidence" value="ECO:0007669"/>
    <property type="project" value="UniProtKB-SubCell"/>
</dbReference>
<sequence>MAQVINTNSISLVAQNNLNKSQSSLSTAIERLSSGLKINSAADNAAGQAITNRFTSSINGLTQASSNASDGISLAQTTEGALDEINDNLQAIRTLTVQSQNGTNSASDLQSIQDEITQRLSEVDRISQQTDFNGVKVLDGSKTSISIQVGSQDGQTISINLQKVNTDSLNLSGFNVDGPASSATTGVASGSTYNSITLSADATVTLSGTSSLTATGLVSDSNGNYFVSGTLTADVEGVGASGAAAYYKLTSNDISITDDGAMTVTVDASDNNLTGVATENPLTTLDKALSTVDDMRSNLGAIQNRFDSTINNLTSTSTNLSEAQSRIQDADYATEVSNMSKAQILQQAGTSVLAQANQVPQTVLSLLQ</sequence>
<evidence type="ECO:0000256" key="1">
    <source>
        <dbReference type="ARBA" id="ARBA00002270"/>
    </source>
</evidence>
<proteinExistence type="inferred from homology"/>
<dbReference type="InterPro" id="IPR001029">
    <property type="entry name" value="Flagellin_N"/>
</dbReference>
<dbReference type="Pfam" id="PF00669">
    <property type="entry name" value="Flagellin_N"/>
    <property type="match status" value="1"/>
</dbReference>
<dbReference type="Gene3D" id="1.20.1330.10">
    <property type="entry name" value="f41 fragment of flagellin, N-terminal domain"/>
    <property type="match status" value="1"/>
</dbReference>
<evidence type="ECO:0000313" key="9">
    <source>
        <dbReference type="Proteomes" id="UP000274511"/>
    </source>
</evidence>
<dbReference type="Gene3D" id="3.30.70.2120">
    <property type="match status" value="1"/>
</dbReference>
<name>A0A3N0U8W7_9GAMM</name>
<dbReference type="AlphaFoldDB" id="A0A3N0U8W7"/>
<dbReference type="PRINTS" id="PR00207">
    <property type="entry name" value="FLAGELLIN"/>
</dbReference>
<comment type="similarity">
    <text evidence="2 5">Belongs to the bacterial flagellin family.</text>
</comment>
<dbReference type="Gene3D" id="6.10.10.10">
    <property type="entry name" value="Flagellar export chaperone, C-terminal domain"/>
    <property type="match status" value="1"/>
</dbReference>
<dbReference type="RefSeq" id="WP_085686024.1">
    <property type="nucleotide sequence ID" value="NZ_CP065534.1"/>
</dbReference>
<gene>
    <name evidence="8" type="ORF">EC392_12890</name>
</gene>
<evidence type="ECO:0000256" key="5">
    <source>
        <dbReference type="RuleBase" id="RU362073"/>
    </source>
</evidence>
<keyword evidence="8" id="KW-0282">Flagellum</keyword>